<feature type="transmembrane region" description="Helical" evidence="1">
    <location>
        <begin position="42"/>
        <end position="63"/>
    </location>
</feature>
<keyword evidence="1" id="KW-0472">Membrane</keyword>
<accession>A0A2K3UXT3</accession>
<reference evidence="2 3" key="1">
    <citation type="submission" date="2018-01" db="EMBL/GenBank/DDBJ databases">
        <title>Deinococcus koreensis sp. nov., a radiation-resistant bacterium isolated from river water.</title>
        <authorList>
            <person name="Choi A."/>
        </authorList>
    </citation>
    <scope>NUCLEOTIDE SEQUENCE [LARGE SCALE GENOMIC DNA]</scope>
    <source>
        <strain evidence="2 3">SJW1-2</strain>
    </source>
</reference>
<dbReference type="OrthoDB" id="74229at2"/>
<keyword evidence="3" id="KW-1185">Reference proteome</keyword>
<evidence type="ECO:0000313" key="2">
    <source>
        <dbReference type="EMBL" id="PNY81338.1"/>
    </source>
</evidence>
<dbReference type="AlphaFoldDB" id="A0A2K3UXT3"/>
<proteinExistence type="predicted"/>
<keyword evidence="1" id="KW-0812">Transmembrane</keyword>
<feature type="transmembrane region" description="Helical" evidence="1">
    <location>
        <begin position="75"/>
        <end position="99"/>
    </location>
</feature>
<sequence>MNTNTNFNLGNLGSDFGLLAAGLILAYGVWVGRGDLGMRAAWGVLGSVIVTSFLPLLFFNTLISRFLVPGGGGLALFLGSAALTTVSTLLAFLPLYIAVNWMEVIRGASRPPR</sequence>
<keyword evidence="1" id="KW-1133">Transmembrane helix</keyword>
<name>A0A2K3UXT3_9DEIO</name>
<feature type="transmembrane region" description="Helical" evidence="1">
    <location>
        <begin position="12"/>
        <end position="30"/>
    </location>
</feature>
<gene>
    <name evidence="2" type="ORF">CVO96_08025</name>
</gene>
<protein>
    <submittedName>
        <fullName evidence="2">Uncharacterized protein</fullName>
    </submittedName>
</protein>
<dbReference type="EMBL" id="PPPD01000001">
    <property type="protein sequence ID" value="PNY81338.1"/>
    <property type="molecule type" value="Genomic_DNA"/>
</dbReference>
<organism evidence="2 3">
    <name type="scientific">Deinococcus koreensis</name>
    <dbReference type="NCBI Taxonomy" id="2054903"/>
    <lineage>
        <taxon>Bacteria</taxon>
        <taxon>Thermotogati</taxon>
        <taxon>Deinococcota</taxon>
        <taxon>Deinococci</taxon>
        <taxon>Deinococcales</taxon>
        <taxon>Deinococcaceae</taxon>
        <taxon>Deinococcus</taxon>
    </lineage>
</organism>
<comment type="caution">
    <text evidence="2">The sequence shown here is derived from an EMBL/GenBank/DDBJ whole genome shotgun (WGS) entry which is preliminary data.</text>
</comment>
<dbReference type="Proteomes" id="UP000236379">
    <property type="component" value="Unassembled WGS sequence"/>
</dbReference>
<evidence type="ECO:0000256" key="1">
    <source>
        <dbReference type="SAM" id="Phobius"/>
    </source>
</evidence>
<evidence type="ECO:0000313" key="3">
    <source>
        <dbReference type="Proteomes" id="UP000236379"/>
    </source>
</evidence>
<dbReference type="RefSeq" id="WP_103311781.1">
    <property type="nucleotide sequence ID" value="NZ_PPPD01000001.1"/>
</dbReference>